<organism evidence="3 4">
    <name type="scientific">Nephila pilipes</name>
    <name type="common">Giant wood spider</name>
    <name type="synonym">Nephila maculata</name>
    <dbReference type="NCBI Taxonomy" id="299642"/>
    <lineage>
        <taxon>Eukaryota</taxon>
        <taxon>Metazoa</taxon>
        <taxon>Ecdysozoa</taxon>
        <taxon>Arthropoda</taxon>
        <taxon>Chelicerata</taxon>
        <taxon>Arachnida</taxon>
        <taxon>Araneae</taxon>
        <taxon>Araneomorphae</taxon>
        <taxon>Entelegynae</taxon>
        <taxon>Araneoidea</taxon>
        <taxon>Nephilidae</taxon>
        <taxon>Nephila</taxon>
    </lineage>
</organism>
<sequence>MGQHFKLTSQEFDNNISLFRVLEVKSDQVVSKNYEELSAILKKQNKKLILVNHPDKGGDKNRFDQIYKAYQELKKYIEPLKLGNPCVKVSVGAESDGSLTAREFYYRKKLFEKLNITEEEVIGKNFVELASILKKKNSSLEDLEHKDKLIYDINYWARYCSLFDCKVKKLRNELDKHLLKPNMQLFSYISPLEKCRSLIREDKQALMQKFIKRRDDLLSSIFKAKVYTLLPLTLAEASYCYYFLPTWLIASNTLMCLCLPLVALSFIMVQFLALLTEHYEKKYKNSEISTDKYVSRMNCIYLCYKLCVFYPLPIFFTSLMIEGFISNSLYVDVTIFGTLSLLALLATEVFSSTFSKSCEIYAEKYAKDLLEEDPRDRVQKETDLLGRYDPRRLLMPIIMPLVRKCFAEVASEFAERNLDEVNTGMSDVNTEGLPKPKGIEFAQQ</sequence>
<evidence type="ECO:0000313" key="3">
    <source>
        <dbReference type="EMBL" id="GFU59163.1"/>
    </source>
</evidence>
<feature type="transmembrane region" description="Helical" evidence="2">
    <location>
        <begin position="226"/>
        <end position="244"/>
    </location>
</feature>
<feature type="transmembrane region" description="Helical" evidence="2">
    <location>
        <begin position="250"/>
        <end position="275"/>
    </location>
</feature>
<dbReference type="SUPFAM" id="SSF46565">
    <property type="entry name" value="Chaperone J-domain"/>
    <property type="match status" value="1"/>
</dbReference>
<name>A0A8X6QZ35_NEPPI</name>
<keyword evidence="2" id="KW-1133">Transmembrane helix</keyword>
<gene>
    <name evidence="3" type="ORF">NPIL_280011</name>
</gene>
<comment type="caution">
    <text evidence="3">The sequence shown here is derived from an EMBL/GenBank/DDBJ whole genome shotgun (WGS) entry which is preliminary data.</text>
</comment>
<feature type="region of interest" description="Disordered" evidence="1">
    <location>
        <begin position="424"/>
        <end position="444"/>
    </location>
</feature>
<reference evidence="3" key="1">
    <citation type="submission" date="2020-08" db="EMBL/GenBank/DDBJ databases">
        <title>Multicomponent nature underlies the extraordinary mechanical properties of spider dragline silk.</title>
        <authorList>
            <person name="Kono N."/>
            <person name="Nakamura H."/>
            <person name="Mori M."/>
            <person name="Yoshida Y."/>
            <person name="Ohtoshi R."/>
            <person name="Malay A.D."/>
            <person name="Moran D.A.P."/>
            <person name="Tomita M."/>
            <person name="Numata K."/>
            <person name="Arakawa K."/>
        </authorList>
    </citation>
    <scope>NUCLEOTIDE SEQUENCE</scope>
</reference>
<dbReference type="AlphaFoldDB" id="A0A8X6QZ35"/>
<feature type="transmembrane region" description="Helical" evidence="2">
    <location>
        <begin position="327"/>
        <end position="346"/>
    </location>
</feature>
<dbReference type="Gene3D" id="1.10.287.110">
    <property type="entry name" value="DnaJ domain"/>
    <property type="match status" value="1"/>
</dbReference>
<proteinExistence type="predicted"/>
<keyword evidence="4" id="KW-1185">Reference proteome</keyword>
<keyword evidence="2" id="KW-0472">Membrane</keyword>
<dbReference type="EMBL" id="BMAW01040301">
    <property type="protein sequence ID" value="GFU59163.1"/>
    <property type="molecule type" value="Genomic_DNA"/>
</dbReference>
<evidence type="ECO:0000256" key="2">
    <source>
        <dbReference type="SAM" id="Phobius"/>
    </source>
</evidence>
<dbReference type="OrthoDB" id="8299676at2759"/>
<feature type="transmembrane region" description="Helical" evidence="2">
    <location>
        <begin position="302"/>
        <end position="321"/>
    </location>
</feature>
<accession>A0A8X6QZ35</accession>
<dbReference type="Proteomes" id="UP000887013">
    <property type="component" value="Unassembled WGS sequence"/>
</dbReference>
<keyword evidence="2" id="KW-0812">Transmembrane</keyword>
<dbReference type="InterPro" id="IPR036869">
    <property type="entry name" value="J_dom_sf"/>
</dbReference>
<evidence type="ECO:0000313" key="4">
    <source>
        <dbReference type="Proteomes" id="UP000887013"/>
    </source>
</evidence>
<protein>
    <submittedName>
        <fullName evidence="3">Uncharacterized protein</fullName>
    </submittedName>
</protein>
<evidence type="ECO:0000256" key="1">
    <source>
        <dbReference type="SAM" id="MobiDB-lite"/>
    </source>
</evidence>